<feature type="compositionally biased region" description="Polar residues" evidence="9">
    <location>
        <begin position="438"/>
        <end position="450"/>
    </location>
</feature>
<name>A0ABC8SIY9_9AQUA</name>
<feature type="domain" description="Palmitoyltransferase DHHC" evidence="10">
    <location>
        <begin position="129"/>
        <end position="262"/>
    </location>
</feature>
<dbReference type="Pfam" id="PF01529">
    <property type="entry name" value="DHHC"/>
    <property type="match status" value="1"/>
</dbReference>
<evidence type="ECO:0000256" key="2">
    <source>
        <dbReference type="ARBA" id="ARBA00008574"/>
    </source>
</evidence>
<feature type="compositionally biased region" description="Low complexity" evidence="9">
    <location>
        <begin position="471"/>
        <end position="485"/>
    </location>
</feature>
<comment type="caution">
    <text evidence="11">The sequence shown here is derived from an EMBL/GenBank/DDBJ whole genome shotgun (WGS) entry which is preliminary data.</text>
</comment>
<proteinExistence type="inferred from homology"/>
<dbReference type="GO" id="GO:0019706">
    <property type="term" value="F:protein-cysteine S-palmitoyltransferase activity"/>
    <property type="evidence" value="ECO:0007669"/>
    <property type="project" value="UniProtKB-EC"/>
</dbReference>
<evidence type="ECO:0000256" key="6">
    <source>
        <dbReference type="ARBA" id="ARBA00023136"/>
    </source>
</evidence>
<evidence type="ECO:0000313" key="12">
    <source>
        <dbReference type="Proteomes" id="UP001642360"/>
    </source>
</evidence>
<keyword evidence="7 8" id="KW-0012">Acyltransferase</keyword>
<comment type="subcellular location">
    <subcellularLocation>
        <location evidence="1">Endomembrane system</location>
        <topology evidence="1">Multi-pass membrane protein</topology>
    </subcellularLocation>
</comment>
<evidence type="ECO:0000256" key="3">
    <source>
        <dbReference type="ARBA" id="ARBA00022679"/>
    </source>
</evidence>
<evidence type="ECO:0000259" key="10">
    <source>
        <dbReference type="Pfam" id="PF01529"/>
    </source>
</evidence>
<dbReference type="InterPro" id="IPR039859">
    <property type="entry name" value="PFA4/ZDH16/20/ERF2-like"/>
</dbReference>
<feature type="region of interest" description="Disordered" evidence="9">
    <location>
        <begin position="512"/>
        <end position="579"/>
    </location>
</feature>
<comment type="domain">
    <text evidence="8">The DHHC domain is required for palmitoyltransferase activity.</text>
</comment>
<keyword evidence="6 8" id="KW-0472">Membrane</keyword>
<comment type="similarity">
    <text evidence="2 8">Belongs to the DHHC palmitoyltransferase family.</text>
</comment>
<dbReference type="InterPro" id="IPR001594">
    <property type="entry name" value="Palmitoyltrfase_DHHC"/>
</dbReference>
<gene>
    <name evidence="11" type="ORF">ILEXP_LOCUS25709</name>
</gene>
<evidence type="ECO:0000256" key="7">
    <source>
        <dbReference type="ARBA" id="ARBA00023315"/>
    </source>
</evidence>
<keyword evidence="3 8" id="KW-0808">Transferase</keyword>
<keyword evidence="4 8" id="KW-0812">Transmembrane</keyword>
<accession>A0ABC8SIY9</accession>
<feature type="region of interest" description="Disordered" evidence="9">
    <location>
        <begin position="470"/>
        <end position="489"/>
    </location>
</feature>
<organism evidence="11 12">
    <name type="scientific">Ilex paraguariensis</name>
    <name type="common">yerba mate</name>
    <dbReference type="NCBI Taxonomy" id="185542"/>
    <lineage>
        <taxon>Eukaryota</taxon>
        <taxon>Viridiplantae</taxon>
        <taxon>Streptophyta</taxon>
        <taxon>Embryophyta</taxon>
        <taxon>Tracheophyta</taxon>
        <taxon>Spermatophyta</taxon>
        <taxon>Magnoliopsida</taxon>
        <taxon>eudicotyledons</taxon>
        <taxon>Gunneridae</taxon>
        <taxon>Pentapetalae</taxon>
        <taxon>asterids</taxon>
        <taxon>campanulids</taxon>
        <taxon>Aquifoliales</taxon>
        <taxon>Aquifoliaceae</taxon>
        <taxon>Ilex</taxon>
    </lineage>
</organism>
<sequence>IVCVVGLYIWCVAADPADPGVFKSKKYLNITDSKKDIRLKESKLGEGSTLSIHDANNEAIGEKHIDKGMKDMDAEPEDQTTEIGKNNASSHQKACFMPFFAFLPCAFMCNCWSPLEESSEQQMSEDGMFYCSLCEVEVFKYSKHCRICNKCVDRFDHHCRWLNNCIGKRNYRKFFTLMGSAFLLLILQWSAGILVLICCFRERKSFSVDIASKLGSSFSVVPFVIVVAVCTILAMIATLPLAQLLFFHVLLIKKGISTYDYIIALREQEQQGVGGQQSPQMSSASSLTGLSSTSSFNTFHGGAWCTPPRLFLEDQFDVVPPETGSVSSLGKKTVAEDNIKKKNPPASVKISPWTLARMNTEDVSKVAAEARKRSKILQPVVKREAPYGLEMDGDFSSSGHRMIPRPDNNRRRSSKRFRLPAELPLGSLTKVSNEDTENSGNDMITETSRSLPPLQLEARSAFQTSRATFRSGGIVSSSPESSLDSPDLDPFRVSLSGAEEGRRLTGLSAAGMAAQKGIQLSRSTSDGYEASGGEDSDKVPSRSVQRSTNWSNIFSTDQDEKVSRLKVSSSSSQAKSRKL</sequence>
<evidence type="ECO:0000256" key="9">
    <source>
        <dbReference type="SAM" id="MobiDB-lite"/>
    </source>
</evidence>
<feature type="transmembrane region" description="Helical" evidence="8">
    <location>
        <begin position="174"/>
        <end position="200"/>
    </location>
</feature>
<feature type="region of interest" description="Disordered" evidence="9">
    <location>
        <begin position="391"/>
        <end position="453"/>
    </location>
</feature>
<evidence type="ECO:0000256" key="8">
    <source>
        <dbReference type="RuleBase" id="RU079119"/>
    </source>
</evidence>
<dbReference type="Proteomes" id="UP001642360">
    <property type="component" value="Unassembled WGS sequence"/>
</dbReference>
<evidence type="ECO:0000256" key="4">
    <source>
        <dbReference type="ARBA" id="ARBA00022692"/>
    </source>
</evidence>
<protein>
    <recommendedName>
        <fullName evidence="8">S-acyltransferase</fullName>
        <ecNumber evidence="8">2.3.1.225</ecNumber>
    </recommendedName>
    <alternativeName>
        <fullName evidence="8">Palmitoyltransferase</fullName>
    </alternativeName>
</protein>
<evidence type="ECO:0000313" key="11">
    <source>
        <dbReference type="EMBL" id="CAK9157156.1"/>
    </source>
</evidence>
<feature type="non-terminal residue" evidence="11">
    <location>
        <position position="1"/>
    </location>
</feature>
<reference evidence="11 12" key="1">
    <citation type="submission" date="2024-02" db="EMBL/GenBank/DDBJ databases">
        <authorList>
            <person name="Vignale AGUSTIN F."/>
            <person name="Sosa J E."/>
            <person name="Modenutti C."/>
        </authorList>
    </citation>
    <scope>NUCLEOTIDE SEQUENCE [LARGE SCALE GENOMIC DNA]</scope>
</reference>
<feature type="compositionally biased region" description="Low complexity" evidence="9">
    <location>
        <begin position="565"/>
        <end position="579"/>
    </location>
</feature>
<dbReference type="PANTHER" id="PTHR22883">
    <property type="entry name" value="ZINC FINGER DHHC DOMAIN CONTAINING PROTEIN"/>
    <property type="match status" value="1"/>
</dbReference>
<dbReference type="PANTHER" id="PTHR22883:SF265">
    <property type="entry name" value="PROTEIN S-ACYLTRANSFERASE 22-RELATED"/>
    <property type="match status" value="1"/>
</dbReference>
<dbReference type="EMBL" id="CAUOFW020002952">
    <property type="protein sequence ID" value="CAK9157156.1"/>
    <property type="molecule type" value="Genomic_DNA"/>
</dbReference>
<dbReference type="GO" id="GO:0012505">
    <property type="term" value="C:endomembrane system"/>
    <property type="evidence" value="ECO:0007669"/>
    <property type="project" value="UniProtKB-SubCell"/>
</dbReference>
<keyword evidence="12" id="KW-1185">Reference proteome</keyword>
<dbReference type="PROSITE" id="PS50216">
    <property type="entry name" value="DHHC"/>
    <property type="match status" value="1"/>
</dbReference>
<keyword evidence="5 8" id="KW-1133">Transmembrane helix</keyword>
<evidence type="ECO:0000256" key="5">
    <source>
        <dbReference type="ARBA" id="ARBA00022989"/>
    </source>
</evidence>
<feature type="compositionally biased region" description="Polar residues" evidence="9">
    <location>
        <begin position="542"/>
        <end position="556"/>
    </location>
</feature>
<dbReference type="AlphaFoldDB" id="A0ABC8SIY9"/>
<comment type="catalytic activity">
    <reaction evidence="8">
        <text>L-cysteinyl-[protein] + hexadecanoyl-CoA = S-hexadecanoyl-L-cysteinyl-[protein] + CoA</text>
        <dbReference type="Rhea" id="RHEA:36683"/>
        <dbReference type="Rhea" id="RHEA-COMP:10131"/>
        <dbReference type="Rhea" id="RHEA-COMP:11032"/>
        <dbReference type="ChEBI" id="CHEBI:29950"/>
        <dbReference type="ChEBI" id="CHEBI:57287"/>
        <dbReference type="ChEBI" id="CHEBI:57379"/>
        <dbReference type="ChEBI" id="CHEBI:74151"/>
        <dbReference type="EC" id="2.3.1.225"/>
    </reaction>
</comment>
<evidence type="ECO:0000256" key="1">
    <source>
        <dbReference type="ARBA" id="ARBA00004127"/>
    </source>
</evidence>
<dbReference type="EC" id="2.3.1.225" evidence="8"/>
<feature type="transmembrane region" description="Helical" evidence="8">
    <location>
        <begin position="220"/>
        <end position="247"/>
    </location>
</feature>